<keyword evidence="2" id="KW-1185">Reference proteome</keyword>
<name>A0A8H7QXV8_9FUNG</name>
<dbReference type="Proteomes" id="UP000650833">
    <property type="component" value="Unassembled WGS sequence"/>
</dbReference>
<dbReference type="AlphaFoldDB" id="A0A8H7QXV8"/>
<protein>
    <submittedName>
        <fullName evidence="1">Uncharacterized protein</fullName>
    </submittedName>
</protein>
<dbReference type="EMBL" id="JAEPRC010000336">
    <property type="protein sequence ID" value="KAG2199845.1"/>
    <property type="molecule type" value="Genomic_DNA"/>
</dbReference>
<evidence type="ECO:0000313" key="1">
    <source>
        <dbReference type="EMBL" id="KAG2199845.1"/>
    </source>
</evidence>
<proteinExistence type="predicted"/>
<dbReference type="OrthoDB" id="2264396at2759"/>
<evidence type="ECO:0000313" key="2">
    <source>
        <dbReference type="Proteomes" id="UP000650833"/>
    </source>
</evidence>
<gene>
    <name evidence="1" type="ORF">INT46_002729</name>
</gene>
<reference evidence="1" key="1">
    <citation type="submission" date="2020-12" db="EMBL/GenBank/DDBJ databases">
        <title>Metabolic potential, ecology and presence of endohyphal bacteria is reflected in genomic diversity of Mucoromycotina.</title>
        <authorList>
            <person name="Muszewska A."/>
            <person name="Okrasinska A."/>
            <person name="Steczkiewicz K."/>
            <person name="Drgas O."/>
            <person name="Orlowska M."/>
            <person name="Perlinska-Lenart U."/>
            <person name="Aleksandrzak-Piekarczyk T."/>
            <person name="Szatraj K."/>
            <person name="Zielenkiewicz U."/>
            <person name="Pilsyk S."/>
            <person name="Malc E."/>
            <person name="Mieczkowski P."/>
            <person name="Kruszewska J.S."/>
            <person name="Biernat P."/>
            <person name="Pawlowska J."/>
        </authorList>
    </citation>
    <scope>NUCLEOTIDE SEQUENCE</scope>
    <source>
        <strain evidence="1">CBS 226.32</strain>
    </source>
</reference>
<accession>A0A8H7QXV8</accession>
<organism evidence="1 2">
    <name type="scientific">Mucor plumbeus</name>
    <dbReference type="NCBI Taxonomy" id="97098"/>
    <lineage>
        <taxon>Eukaryota</taxon>
        <taxon>Fungi</taxon>
        <taxon>Fungi incertae sedis</taxon>
        <taxon>Mucoromycota</taxon>
        <taxon>Mucoromycotina</taxon>
        <taxon>Mucoromycetes</taxon>
        <taxon>Mucorales</taxon>
        <taxon>Mucorineae</taxon>
        <taxon>Mucoraceae</taxon>
        <taxon>Mucor</taxon>
    </lineage>
</organism>
<sequence>MESIPFLDAKKVPLNCIPICPSFQQTFNIEQRYQEVKPKSGKLRAMKADTMHSELDRLASGILDSRNIDVSLEIECLSGKMYFVLEFLRILENRKLGYTMVSIVTTRPDVELALVKVLSYYISSQIVRIENVSLEGHGVGCFIGGVTVHVKTNQNMKTRDSAHADLVLIYDADIVGVNFARVFVSLPFDCNPIILHLCTFGTPELHFRNYCAQYAKRKHIGRDTVQPDVVTKSDRLDLLHLLNRENDTYTNEEFKLWNDSIALHMINWFLSSQDNDYQFKALLFPQDVPSKYFRPPQN</sequence>
<comment type="caution">
    <text evidence="1">The sequence shown here is derived from an EMBL/GenBank/DDBJ whole genome shotgun (WGS) entry which is preliminary data.</text>
</comment>